<evidence type="ECO:0000256" key="1">
    <source>
        <dbReference type="SAM" id="MobiDB-lite"/>
    </source>
</evidence>
<organism evidence="2">
    <name type="scientific">marine sediment metagenome</name>
    <dbReference type="NCBI Taxonomy" id="412755"/>
    <lineage>
        <taxon>unclassified sequences</taxon>
        <taxon>metagenomes</taxon>
        <taxon>ecological metagenomes</taxon>
    </lineage>
</organism>
<sequence>EYISYNEHVRRKRKSKTTSSNKTCKVVCTPKRKRRTKKKANPGPPKKRIKKKARMPRDRLTGGSGDVNPQLYSGKAAMLSENAAITLAFISPVSRGLPAPRGKAVVMEILRIFVDMPDYAFPSSALGEVQTRLIAFGTRDIGTEFADFSFPTMIAKFADQVTSGFTAAGTSVSFQPSMIIQDLTDGAGHGVLVASDYIYVSINTEAWSGAATYYFKILYRFKTVNLTEYIGIVQSQS</sequence>
<feature type="compositionally biased region" description="Low complexity" evidence="1">
    <location>
        <begin position="17"/>
        <end position="29"/>
    </location>
</feature>
<feature type="region of interest" description="Disordered" evidence="1">
    <location>
        <begin position="1"/>
        <end position="67"/>
    </location>
</feature>
<proteinExistence type="predicted"/>
<comment type="caution">
    <text evidence="2">The sequence shown here is derived from an EMBL/GenBank/DDBJ whole genome shotgun (WGS) entry which is preliminary data.</text>
</comment>
<accession>X1GT80</accession>
<feature type="non-terminal residue" evidence="2">
    <location>
        <position position="1"/>
    </location>
</feature>
<feature type="compositionally biased region" description="Basic residues" evidence="1">
    <location>
        <begin position="30"/>
        <end position="54"/>
    </location>
</feature>
<protein>
    <submittedName>
        <fullName evidence="2">Uncharacterized protein</fullName>
    </submittedName>
</protein>
<reference evidence="2" key="1">
    <citation type="journal article" date="2014" name="Front. Microbiol.">
        <title>High frequency of phylogenetically diverse reductive dehalogenase-homologous genes in deep subseafloor sedimentary metagenomes.</title>
        <authorList>
            <person name="Kawai M."/>
            <person name="Futagami T."/>
            <person name="Toyoda A."/>
            <person name="Takaki Y."/>
            <person name="Nishi S."/>
            <person name="Hori S."/>
            <person name="Arai W."/>
            <person name="Tsubouchi T."/>
            <person name="Morono Y."/>
            <person name="Uchiyama I."/>
            <person name="Ito T."/>
            <person name="Fujiyama A."/>
            <person name="Inagaki F."/>
            <person name="Takami H."/>
        </authorList>
    </citation>
    <scope>NUCLEOTIDE SEQUENCE</scope>
    <source>
        <strain evidence="2">Expedition CK06-06</strain>
    </source>
</reference>
<gene>
    <name evidence="2" type="ORF">S03H2_22365</name>
</gene>
<evidence type="ECO:0000313" key="2">
    <source>
        <dbReference type="EMBL" id="GAH36218.1"/>
    </source>
</evidence>
<name>X1GT80_9ZZZZ</name>
<dbReference type="EMBL" id="BARU01012031">
    <property type="protein sequence ID" value="GAH36218.1"/>
    <property type="molecule type" value="Genomic_DNA"/>
</dbReference>
<dbReference type="AlphaFoldDB" id="X1GT80"/>